<dbReference type="AlphaFoldDB" id="A0ABD3D2Q3"/>
<comment type="caution">
    <text evidence="1">The sequence shown here is derived from an EMBL/GenBank/DDBJ whole genome shotgun (WGS) entry which is preliminary data.</text>
</comment>
<protein>
    <submittedName>
        <fullName evidence="1">Uncharacterized protein</fullName>
    </submittedName>
</protein>
<dbReference type="EMBL" id="JAVIJP010000027">
    <property type="protein sequence ID" value="KAL3636252.1"/>
    <property type="molecule type" value="Genomic_DNA"/>
</dbReference>
<evidence type="ECO:0000313" key="2">
    <source>
        <dbReference type="Proteomes" id="UP001632038"/>
    </source>
</evidence>
<accession>A0ABD3D2Q3</accession>
<gene>
    <name evidence="1" type="ORF">CASFOL_020799</name>
</gene>
<keyword evidence="2" id="KW-1185">Reference proteome</keyword>
<sequence length="95" mass="10652">MSLEPVNYFFVRCGGFRLSNVNAVVRGGGHHNGCSPEMLRLSCENTRLENGQRRNVKLGAYFSDEIRISAMVPDSLSELERSSETYSFDSDSLRS</sequence>
<name>A0ABD3D2Q3_9LAMI</name>
<dbReference type="Proteomes" id="UP001632038">
    <property type="component" value="Unassembled WGS sequence"/>
</dbReference>
<organism evidence="1 2">
    <name type="scientific">Castilleja foliolosa</name>
    <dbReference type="NCBI Taxonomy" id="1961234"/>
    <lineage>
        <taxon>Eukaryota</taxon>
        <taxon>Viridiplantae</taxon>
        <taxon>Streptophyta</taxon>
        <taxon>Embryophyta</taxon>
        <taxon>Tracheophyta</taxon>
        <taxon>Spermatophyta</taxon>
        <taxon>Magnoliopsida</taxon>
        <taxon>eudicotyledons</taxon>
        <taxon>Gunneridae</taxon>
        <taxon>Pentapetalae</taxon>
        <taxon>asterids</taxon>
        <taxon>lamiids</taxon>
        <taxon>Lamiales</taxon>
        <taxon>Orobanchaceae</taxon>
        <taxon>Pedicularideae</taxon>
        <taxon>Castillejinae</taxon>
        <taxon>Castilleja</taxon>
    </lineage>
</organism>
<evidence type="ECO:0000313" key="1">
    <source>
        <dbReference type="EMBL" id="KAL3636252.1"/>
    </source>
</evidence>
<reference evidence="2" key="1">
    <citation type="journal article" date="2024" name="IScience">
        <title>Strigolactones Initiate the Formation of Haustorium-like Structures in Castilleja.</title>
        <authorList>
            <person name="Buerger M."/>
            <person name="Peterson D."/>
            <person name="Chory J."/>
        </authorList>
    </citation>
    <scope>NUCLEOTIDE SEQUENCE [LARGE SCALE GENOMIC DNA]</scope>
</reference>
<proteinExistence type="predicted"/>